<dbReference type="SUPFAM" id="SSF53474">
    <property type="entry name" value="alpha/beta-Hydrolases"/>
    <property type="match status" value="1"/>
</dbReference>
<evidence type="ECO:0000256" key="3">
    <source>
        <dbReference type="ARBA" id="ARBA00022729"/>
    </source>
</evidence>
<dbReference type="GeneID" id="116291661"/>
<dbReference type="GO" id="GO:0070008">
    <property type="term" value="F:serine-type exopeptidase activity"/>
    <property type="evidence" value="ECO:0007669"/>
    <property type="project" value="InterPro"/>
</dbReference>
<evidence type="ECO:0000256" key="2">
    <source>
        <dbReference type="ARBA" id="ARBA00022670"/>
    </source>
</evidence>
<dbReference type="AlphaFoldDB" id="A0A6P8HII0"/>
<keyword evidence="5" id="KW-0325">Glycoprotein</keyword>
<protein>
    <submittedName>
        <fullName evidence="8">Thymus-specific serine protease-like isoform X1</fullName>
    </submittedName>
</protein>
<reference evidence="8" key="1">
    <citation type="submission" date="2025-08" db="UniProtKB">
        <authorList>
            <consortium name="RefSeq"/>
        </authorList>
    </citation>
    <scope>IDENTIFICATION</scope>
    <source>
        <tissue evidence="8">Tentacle</tissue>
    </source>
</reference>
<dbReference type="FunCoup" id="A0A6P8HII0">
    <property type="interactions" value="707"/>
</dbReference>
<dbReference type="InParanoid" id="A0A6P8HII0"/>
<evidence type="ECO:0000256" key="1">
    <source>
        <dbReference type="ARBA" id="ARBA00011079"/>
    </source>
</evidence>
<dbReference type="PANTHER" id="PTHR11010">
    <property type="entry name" value="PROTEASE S28 PRO-X CARBOXYPEPTIDASE-RELATED"/>
    <property type="match status" value="1"/>
</dbReference>
<dbReference type="PANTHER" id="PTHR11010:SF11">
    <property type="entry name" value="THYMUS-SPECIFIC SERINE PROTEASE"/>
    <property type="match status" value="1"/>
</dbReference>
<dbReference type="RefSeq" id="XP_031554718.1">
    <property type="nucleotide sequence ID" value="XM_031698858.1"/>
</dbReference>
<dbReference type="InterPro" id="IPR008758">
    <property type="entry name" value="Peptidase_S28"/>
</dbReference>
<dbReference type="InterPro" id="IPR042269">
    <property type="entry name" value="Ser_carbopepase_S28_SKS"/>
</dbReference>
<evidence type="ECO:0000256" key="6">
    <source>
        <dbReference type="SAM" id="SignalP"/>
    </source>
</evidence>
<keyword evidence="2" id="KW-0645">Protease</keyword>
<dbReference type="GO" id="GO:0008239">
    <property type="term" value="F:dipeptidyl-peptidase activity"/>
    <property type="evidence" value="ECO:0007669"/>
    <property type="project" value="TreeGrafter"/>
</dbReference>
<dbReference type="GO" id="GO:0006508">
    <property type="term" value="P:proteolysis"/>
    <property type="evidence" value="ECO:0007669"/>
    <property type="project" value="UniProtKB-KW"/>
</dbReference>
<keyword evidence="4" id="KW-0378">Hydrolase</keyword>
<proteinExistence type="inferred from homology"/>
<feature type="chain" id="PRO_5028132379" evidence="6">
    <location>
        <begin position="23"/>
        <end position="508"/>
    </location>
</feature>
<organism evidence="7 8">
    <name type="scientific">Actinia tenebrosa</name>
    <name type="common">Australian red waratah sea anemone</name>
    <dbReference type="NCBI Taxonomy" id="6105"/>
    <lineage>
        <taxon>Eukaryota</taxon>
        <taxon>Metazoa</taxon>
        <taxon>Cnidaria</taxon>
        <taxon>Anthozoa</taxon>
        <taxon>Hexacorallia</taxon>
        <taxon>Actiniaria</taxon>
        <taxon>Actiniidae</taxon>
        <taxon>Actinia</taxon>
    </lineage>
</organism>
<dbReference type="Proteomes" id="UP000515163">
    <property type="component" value="Unplaced"/>
</dbReference>
<dbReference type="Pfam" id="PF05577">
    <property type="entry name" value="Peptidase_S28"/>
    <property type="match status" value="1"/>
</dbReference>
<name>A0A6P8HII0_ACTTE</name>
<evidence type="ECO:0000256" key="4">
    <source>
        <dbReference type="ARBA" id="ARBA00022801"/>
    </source>
</evidence>
<dbReference type="KEGG" id="aten:116291661"/>
<sequence length="508" mass="57874">MKHLILLFALSSIFEISHETLGNTFYKIRQLVEHERELKYKNQGFNEVQGFAFNQRLDHFEVRTGNLRVFSQRYWRNAAYWRKPDGPVFLYIGGEGALSGAEISGGHIVDMAKKYGALLFAVEHRFYGRSIFAECFKDKNMGLLSSQQALADLSIFIKYASNKFGLTNKNKWISYGGSYPGSLSAWFRIKYPHLVIGAVASSAPVQATVNFEAYNDVVAASLNSKLVGGSEQCVDKVKSAFKQIEEYITEKNFSQLQEDFNSCNDISNTNDSWMFAVNLASFVMGIVQYNRQTPGLDISTLCKYVTNSSGTPYLNFASLYTGYMKRFQRCNEFSYHNFILQLKNIDIDPSGLPMIRQWYFQTCTQFGYFQTCDPKTKCVFSKRVNLLSDLDICQEVFGVKPKSVQERVNFTNQYYGSNKPRGSKIIFINGSIDPWHALSVLKNLTSSEISIFIPGTSHCENMASDDFDDPPALKEARQVGRLSYQSQKQKIYRKSDTRQDGRVHAIYL</sequence>
<evidence type="ECO:0000313" key="8">
    <source>
        <dbReference type="RefSeq" id="XP_031554718.1"/>
    </source>
</evidence>
<feature type="signal peptide" evidence="6">
    <location>
        <begin position="1"/>
        <end position="22"/>
    </location>
</feature>
<keyword evidence="7" id="KW-1185">Reference proteome</keyword>
<keyword evidence="3 6" id="KW-0732">Signal</keyword>
<dbReference type="InterPro" id="IPR029058">
    <property type="entry name" value="AB_hydrolase_fold"/>
</dbReference>
<accession>A0A6P8HII0</accession>
<evidence type="ECO:0000313" key="7">
    <source>
        <dbReference type="Proteomes" id="UP000515163"/>
    </source>
</evidence>
<dbReference type="OrthoDB" id="1735038at2759"/>
<dbReference type="GO" id="GO:0005764">
    <property type="term" value="C:lysosome"/>
    <property type="evidence" value="ECO:0007669"/>
    <property type="project" value="TreeGrafter"/>
</dbReference>
<gene>
    <name evidence="8" type="primary">LOC116291661</name>
</gene>
<evidence type="ECO:0000256" key="5">
    <source>
        <dbReference type="ARBA" id="ARBA00023180"/>
    </source>
</evidence>
<dbReference type="Gene3D" id="3.40.50.1820">
    <property type="entry name" value="alpha/beta hydrolase"/>
    <property type="match status" value="1"/>
</dbReference>
<dbReference type="Gene3D" id="1.20.120.980">
    <property type="entry name" value="Serine carboxypeptidase S28, SKS domain"/>
    <property type="match status" value="1"/>
</dbReference>
<comment type="similarity">
    <text evidence="1">Belongs to the peptidase S28 family.</text>
</comment>
<dbReference type="GO" id="GO:0005768">
    <property type="term" value="C:endosome"/>
    <property type="evidence" value="ECO:0007669"/>
    <property type="project" value="TreeGrafter"/>
</dbReference>